<reference evidence="1 2" key="1">
    <citation type="journal article" date="2018" name="Front. Microbiol.">
        <title>Hydrolytic Capabilities as a Key to Environmental Success: Chitinolytic and Cellulolytic Acidobacteria From Acidic Sub-arctic Soils and Boreal Peatlands.</title>
        <authorList>
            <person name="Belova S.E."/>
            <person name="Ravin N.V."/>
            <person name="Pankratov T.A."/>
            <person name="Rakitin A.L."/>
            <person name="Ivanova A.A."/>
            <person name="Beletsky A.V."/>
            <person name="Mardanov A.V."/>
            <person name="Sinninghe Damste J.S."/>
            <person name="Dedysh S.N."/>
        </authorList>
    </citation>
    <scope>NUCLEOTIDE SEQUENCE [LARGE SCALE GENOMIC DNA]</scope>
    <source>
        <strain evidence="1 2">SBC82</strain>
    </source>
</reference>
<sequence>MGSPKVIIHFIPLEAFAGGPTYDVRPIYDNPQLIAPMGTTVWGHRLNLDGVVAFGNRQPCETYTQLFRNGVLEVVQGRILASQHEGRLVIPSVAFEEYIVRYLPQCFRLLETIGAGLPIVVAMTLTNTKDLWMGVDTFLRDEAGYPIDAETIILPETIVETFATPAQLILKPMFDLIWNACGFPASQNFDADGNWVTRRR</sequence>
<protein>
    <submittedName>
        <fullName evidence="1">Uncharacterized protein</fullName>
    </submittedName>
</protein>
<proteinExistence type="predicted"/>
<name>A0A2Z5FU13_9BACT</name>
<dbReference type="Proteomes" id="UP000253606">
    <property type="component" value="Chromosome"/>
</dbReference>
<gene>
    <name evidence="1" type="ORF">ACPOL_0550</name>
</gene>
<dbReference type="RefSeq" id="WP_150132877.1">
    <property type="nucleotide sequence ID" value="NZ_CP030840.1"/>
</dbReference>
<evidence type="ECO:0000313" key="1">
    <source>
        <dbReference type="EMBL" id="AXC09925.1"/>
    </source>
</evidence>
<dbReference type="AlphaFoldDB" id="A0A2Z5FU13"/>
<keyword evidence="2" id="KW-1185">Reference proteome</keyword>
<evidence type="ECO:0000313" key="2">
    <source>
        <dbReference type="Proteomes" id="UP000253606"/>
    </source>
</evidence>
<dbReference type="KEGG" id="abas:ACPOL_0550"/>
<accession>A0A2Z5FU13</accession>
<organism evidence="1 2">
    <name type="scientific">Acidisarcina polymorpha</name>
    <dbReference type="NCBI Taxonomy" id="2211140"/>
    <lineage>
        <taxon>Bacteria</taxon>
        <taxon>Pseudomonadati</taxon>
        <taxon>Acidobacteriota</taxon>
        <taxon>Terriglobia</taxon>
        <taxon>Terriglobales</taxon>
        <taxon>Acidobacteriaceae</taxon>
        <taxon>Acidisarcina</taxon>
    </lineage>
</organism>
<dbReference type="EMBL" id="CP030840">
    <property type="protein sequence ID" value="AXC09925.1"/>
    <property type="molecule type" value="Genomic_DNA"/>
</dbReference>
<dbReference type="OrthoDB" id="518091at2"/>